<feature type="region of interest" description="Disordered" evidence="1">
    <location>
        <begin position="1"/>
        <end position="46"/>
    </location>
</feature>
<feature type="region of interest" description="Disordered" evidence="1">
    <location>
        <begin position="79"/>
        <end position="116"/>
    </location>
</feature>
<evidence type="ECO:0000313" key="2">
    <source>
        <dbReference type="EMBL" id="CAA9512522.1"/>
    </source>
</evidence>
<evidence type="ECO:0000256" key="1">
    <source>
        <dbReference type="SAM" id="MobiDB-lite"/>
    </source>
</evidence>
<feature type="compositionally biased region" description="Low complexity" evidence="1">
    <location>
        <begin position="266"/>
        <end position="276"/>
    </location>
</feature>
<feature type="region of interest" description="Disordered" evidence="1">
    <location>
        <begin position="152"/>
        <end position="517"/>
    </location>
</feature>
<feature type="compositionally biased region" description="Basic and acidic residues" evidence="1">
    <location>
        <begin position="7"/>
        <end position="17"/>
    </location>
</feature>
<feature type="compositionally biased region" description="Low complexity" evidence="1">
    <location>
        <begin position="505"/>
        <end position="517"/>
    </location>
</feature>
<feature type="compositionally biased region" description="Low complexity" evidence="1">
    <location>
        <begin position="220"/>
        <end position="229"/>
    </location>
</feature>
<feature type="non-terminal residue" evidence="2">
    <location>
        <position position="517"/>
    </location>
</feature>
<dbReference type="AlphaFoldDB" id="A0A6J4T3V4"/>
<reference evidence="2" key="1">
    <citation type="submission" date="2020-02" db="EMBL/GenBank/DDBJ databases">
        <authorList>
            <person name="Meier V. D."/>
        </authorList>
    </citation>
    <scope>NUCLEOTIDE SEQUENCE</scope>
    <source>
        <strain evidence="2">AVDCRST_MAG69</strain>
    </source>
</reference>
<feature type="compositionally biased region" description="Low complexity" evidence="1">
    <location>
        <begin position="193"/>
        <end position="206"/>
    </location>
</feature>
<feature type="compositionally biased region" description="Basic residues" evidence="1">
    <location>
        <begin position="406"/>
        <end position="426"/>
    </location>
</feature>
<feature type="compositionally biased region" description="Basic residues" evidence="1">
    <location>
        <begin position="156"/>
        <end position="168"/>
    </location>
</feature>
<feature type="compositionally biased region" description="Basic and acidic residues" evidence="1">
    <location>
        <begin position="439"/>
        <end position="451"/>
    </location>
</feature>
<accession>A0A6J4T3V4</accession>
<protein>
    <submittedName>
        <fullName evidence="2">Uncharacterized MFS-type transporter</fullName>
    </submittedName>
</protein>
<feature type="non-terminal residue" evidence="2">
    <location>
        <position position="1"/>
    </location>
</feature>
<feature type="compositionally biased region" description="Basic residues" evidence="1">
    <location>
        <begin position="367"/>
        <end position="399"/>
    </location>
</feature>
<feature type="compositionally biased region" description="Basic residues" evidence="1">
    <location>
        <begin position="466"/>
        <end position="504"/>
    </location>
</feature>
<sequence length="517" mass="55983">GLLRGGPRRDGGQRRPAGDQARPRRRARRPAVGRQRLPARARLADPHRRLAGRHLRRAAHVQHRRGRVRPGVRRLRGRALDRAAGGGARPPRRVRGTADPERARGHRHRLPAGRAGSGHRLVDRLVRDRHGGRPAGGRLAGRRRLLALDLRDQRPLRAHHPGHRRRRGAGPGAEDIAPAGRLAGRAVDRAGPRRAGAGAHPPAGSGLELAAGVGGRPRRPGAAAAVPRARGPHRASDAAPRPVPAPQLRSRQCPDAGDVRRTVRGLLPPRRVPAAGRRLRRVAGGPGDDALHPGHVRPLQAGGSPGRPLRPAPVHGWGAAGRRGRHRLDGHAGRRRRLLQRAAAGPADLLDRPGGDGGAAHRDGAGRRRGAERRHRVRRQQRRRPCRRAARSRRSRRAGGRPVQRVPRRRGGFGRPARRRSRRVERRARAGAGPPGPRPAERRPSGGDRCLRGRLPAGDGLGCRAGRPRRGAGPRRHPRSPAKRAVRRLRGRPAGRTARGRRPATSRSSSAAGARRV</sequence>
<gene>
    <name evidence="2" type="ORF">AVDCRST_MAG69-2570</name>
</gene>
<feature type="compositionally biased region" description="Basic and acidic residues" evidence="1">
    <location>
        <begin position="349"/>
        <end position="366"/>
    </location>
</feature>
<name>A0A6J4T3V4_9ACTN</name>
<organism evidence="2">
    <name type="scientific">uncultured Solirubrobacteraceae bacterium</name>
    <dbReference type="NCBI Taxonomy" id="1162706"/>
    <lineage>
        <taxon>Bacteria</taxon>
        <taxon>Bacillati</taxon>
        <taxon>Actinomycetota</taxon>
        <taxon>Thermoleophilia</taxon>
        <taxon>Solirubrobacterales</taxon>
        <taxon>Solirubrobacteraceae</taxon>
        <taxon>environmental samples</taxon>
    </lineage>
</organism>
<proteinExistence type="predicted"/>
<dbReference type="EMBL" id="CADCVP010000276">
    <property type="protein sequence ID" value="CAA9512522.1"/>
    <property type="molecule type" value="Genomic_DNA"/>
</dbReference>